<reference evidence="4 5" key="1">
    <citation type="submission" date="2022-09" db="EMBL/GenBank/DDBJ databases">
        <title>Draft genome of isolate Be4.</title>
        <authorList>
            <person name="Sanchez-Castro I."/>
            <person name="Martinez-Rodriguez P."/>
            <person name="Descostes M."/>
            <person name="Merroun M."/>
        </authorList>
    </citation>
    <scope>NUCLEOTIDE SEQUENCE [LARGE SCALE GENOMIC DNA]</scope>
    <source>
        <strain evidence="4 5">Be4</strain>
    </source>
</reference>
<dbReference type="PANTHER" id="PTHR38041">
    <property type="entry name" value="CHORISMATE MUTASE"/>
    <property type="match status" value="1"/>
</dbReference>
<name>A0ABT2PL49_9BURK</name>
<organism evidence="4 5">
    <name type="scientific">Acidovorax bellezanensis</name>
    <dbReference type="NCBI Taxonomy" id="2976702"/>
    <lineage>
        <taxon>Bacteria</taxon>
        <taxon>Pseudomonadati</taxon>
        <taxon>Pseudomonadota</taxon>
        <taxon>Betaproteobacteria</taxon>
        <taxon>Burkholderiales</taxon>
        <taxon>Comamonadaceae</taxon>
        <taxon>Acidovorax</taxon>
    </lineage>
</organism>
<dbReference type="PANTHER" id="PTHR38041:SF1">
    <property type="entry name" value="CHORISMATE MUTASE"/>
    <property type="match status" value="1"/>
</dbReference>
<dbReference type="SUPFAM" id="SSF48600">
    <property type="entry name" value="Chorismate mutase II"/>
    <property type="match status" value="1"/>
</dbReference>
<dbReference type="Gene3D" id="1.20.59.10">
    <property type="entry name" value="Chorismate mutase"/>
    <property type="match status" value="1"/>
</dbReference>
<proteinExistence type="predicted"/>
<dbReference type="EC" id="5.4.99.5" evidence="1"/>
<dbReference type="InterPro" id="IPR036263">
    <property type="entry name" value="Chorismate_II_sf"/>
</dbReference>
<dbReference type="SMART" id="SM00830">
    <property type="entry name" value="CM_2"/>
    <property type="match status" value="1"/>
</dbReference>
<dbReference type="InterPro" id="IPR051331">
    <property type="entry name" value="Chorismate_mutase-related"/>
</dbReference>
<evidence type="ECO:0000256" key="2">
    <source>
        <dbReference type="ARBA" id="ARBA00023235"/>
    </source>
</evidence>
<protein>
    <recommendedName>
        <fullName evidence="1">chorismate mutase</fullName>
        <ecNumber evidence="1">5.4.99.5</ecNumber>
    </recommendedName>
</protein>
<comment type="caution">
    <text evidence="4">The sequence shown here is derived from an EMBL/GenBank/DDBJ whole genome shotgun (WGS) entry which is preliminary data.</text>
</comment>
<keyword evidence="2" id="KW-0413">Isomerase</keyword>
<feature type="domain" description="Chorismate mutase" evidence="3">
    <location>
        <begin position="8"/>
        <end position="98"/>
    </location>
</feature>
<dbReference type="RefSeq" id="WP_261499603.1">
    <property type="nucleotide sequence ID" value="NZ_JAODYH010000003.1"/>
</dbReference>
<dbReference type="InterPro" id="IPR002701">
    <property type="entry name" value="CM_II_prokaryot"/>
</dbReference>
<dbReference type="InterPro" id="IPR036979">
    <property type="entry name" value="CM_dom_sf"/>
</dbReference>
<evidence type="ECO:0000313" key="4">
    <source>
        <dbReference type="EMBL" id="MCT9810574.1"/>
    </source>
</evidence>
<dbReference type="Proteomes" id="UP001525968">
    <property type="component" value="Unassembled WGS sequence"/>
</dbReference>
<gene>
    <name evidence="4" type="ORF">N0K08_08015</name>
</gene>
<sequence length="113" mass="12839">MSRAIDKVPHCTTMEEVRQGVNALDDILVPLLVTRSGFMTQAARVKNDPQRVRDEDRIQTIVDRVREQAAAEGGSPELMEQLYRAMMELFIAYEHQELARLRAAGLTPKTDKE</sequence>
<evidence type="ECO:0000259" key="3">
    <source>
        <dbReference type="PROSITE" id="PS51168"/>
    </source>
</evidence>
<dbReference type="EMBL" id="JAODYH010000003">
    <property type="protein sequence ID" value="MCT9810574.1"/>
    <property type="molecule type" value="Genomic_DNA"/>
</dbReference>
<evidence type="ECO:0000313" key="5">
    <source>
        <dbReference type="Proteomes" id="UP001525968"/>
    </source>
</evidence>
<dbReference type="PROSITE" id="PS51168">
    <property type="entry name" value="CHORISMATE_MUT_2"/>
    <property type="match status" value="1"/>
</dbReference>
<dbReference type="Pfam" id="PF01817">
    <property type="entry name" value="CM_2"/>
    <property type="match status" value="1"/>
</dbReference>
<keyword evidence="5" id="KW-1185">Reference proteome</keyword>
<accession>A0ABT2PL49</accession>
<evidence type="ECO:0000256" key="1">
    <source>
        <dbReference type="ARBA" id="ARBA00012404"/>
    </source>
</evidence>